<evidence type="ECO:0000256" key="1">
    <source>
        <dbReference type="SAM" id="MobiDB-lite"/>
    </source>
</evidence>
<organism evidence="2 3">
    <name type="scientific">Pleurodeles waltl</name>
    <name type="common">Iberian ribbed newt</name>
    <dbReference type="NCBI Taxonomy" id="8319"/>
    <lineage>
        <taxon>Eukaryota</taxon>
        <taxon>Metazoa</taxon>
        <taxon>Chordata</taxon>
        <taxon>Craniata</taxon>
        <taxon>Vertebrata</taxon>
        <taxon>Euteleostomi</taxon>
        <taxon>Amphibia</taxon>
        <taxon>Batrachia</taxon>
        <taxon>Caudata</taxon>
        <taxon>Salamandroidea</taxon>
        <taxon>Salamandridae</taxon>
        <taxon>Pleurodelinae</taxon>
        <taxon>Pleurodeles</taxon>
    </lineage>
</organism>
<evidence type="ECO:0000313" key="2">
    <source>
        <dbReference type="EMBL" id="KAJ1105934.1"/>
    </source>
</evidence>
<feature type="region of interest" description="Disordered" evidence="1">
    <location>
        <begin position="1"/>
        <end position="20"/>
    </location>
</feature>
<dbReference type="EMBL" id="JANPWB010000013">
    <property type="protein sequence ID" value="KAJ1105934.1"/>
    <property type="molecule type" value="Genomic_DNA"/>
</dbReference>
<reference evidence="2" key="1">
    <citation type="journal article" date="2022" name="bioRxiv">
        <title>Sequencing and chromosome-scale assembly of the giantPleurodeles waltlgenome.</title>
        <authorList>
            <person name="Brown T."/>
            <person name="Elewa A."/>
            <person name="Iarovenko S."/>
            <person name="Subramanian E."/>
            <person name="Araus A.J."/>
            <person name="Petzold A."/>
            <person name="Susuki M."/>
            <person name="Suzuki K.-i.T."/>
            <person name="Hayashi T."/>
            <person name="Toyoda A."/>
            <person name="Oliveira C."/>
            <person name="Osipova E."/>
            <person name="Leigh N.D."/>
            <person name="Simon A."/>
            <person name="Yun M.H."/>
        </authorList>
    </citation>
    <scope>NUCLEOTIDE SEQUENCE</scope>
    <source>
        <strain evidence="2">20211129_DDA</strain>
        <tissue evidence="2">Liver</tissue>
    </source>
</reference>
<dbReference type="Proteomes" id="UP001066276">
    <property type="component" value="Chromosome 9"/>
</dbReference>
<sequence length="88" mass="9623">MRSCTAVLDRLPQPHTTPAELPHFRMSLHTGQADAILGGVQAMAPNCVTEDEAGDGHMAAVDPEDSRDEEAEDEDDDNRSAIILQYFK</sequence>
<evidence type="ECO:0000313" key="3">
    <source>
        <dbReference type="Proteomes" id="UP001066276"/>
    </source>
</evidence>
<comment type="caution">
    <text evidence="2">The sequence shown here is derived from an EMBL/GenBank/DDBJ whole genome shotgun (WGS) entry which is preliminary data.</text>
</comment>
<feature type="region of interest" description="Disordered" evidence="1">
    <location>
        <begin position="50"/>
        <end position="79"/>
    </location>
</feature>
<feature type="compositionally biased region" description="Acidic residues" evidence="1">
    <location>
        <begin position="62"/>
        <end position="77"/>
    </location>
</feature>
<accession>A0AAV7MTZ2</accession>
<name>A0AAV7MTZ2_PLEWA</name>
<dbReference type="AlphaFoldDB" id="A0AAV7MTZ2"/>
<proteinExistence type="predicted"/>
<gene>
    <name evidence="2" type="ORF">NDU88_003337</name>
</gene>
<keyword evidence="3" id="KW-1185">Reference proteome</keyword>
<protein>
    <submittedName>
        <fullName evidence="2">Uncharacterized protein</fullName>
    </submittedName>
</protein>